<dbReference type="GO" id="GO:0008270">
    <property type="term" value="F:zinc ion binding"/>
    <property type="evidence" value="ECO:0007669"/>
    <property type="project" value="UniProtKB-KW"/>
</dbReference>
<evidence type="ECO:0000256" key="12">
    <source>
        <dbReference type="ARBA" id="ARBA00022833"/>
    </source>
</evidence>
<dbReference type="GO" id="GO:0001726">
    <property type="term" value="C:ruffle"/>
    <property type="evidence" value="ECO:0007669"/>
    <property type="project" value="UniProtKB-SubCell"/>
</dbReference>
<feature type="compositionally biased region" description="Polar residues" evidence="25">
    <location>
        <begin position="318"/>
        <end position="329"/>
    </location>
</feature>
<dbReference type="KEGG" id="maua:101841648"/>
<evidence type="ECO:0000256" key="23">
    <source>
        <dbReference type="PROSITE-ProRule" id="PRU00024"/>
    </source>
</evidence>
<proteinExistence type="predicted"/>
<dbReference type="InterPro" id="IPR011029">
    <property type="entry name" value="DEATH-like_dom_sf"/>
</dbReference>
<dbReference type="GO" id="GO:0031410">
    <property type="term" value="C:cytoplasmic vesicle"/>
    <property type="evidence" value="ECO:0007669"/>
    <property type="project" value="UniProtKB-KW"/>
</dbReference>
<evidence type="ECO:0000256" key="2">
    <source>
        <dbReference type="ARBA" id="ARBA00004245"/>
    </source>
</evidence>
<keyword evidence="19" id="KW-0966">Cell projection</keyword>
<dbReference type="InterPro" id="IPR000315">
    <property type="entry name" value="Znf_B-box"/>
</dbReference>
<dbReference type="RefSeq" id="XP_021089444.1">
    <property type="nucleotide sequence ID" value="XM_021233785.2"/>
</dbReference>
<dbReference type="GO" id="GO:0030027">
    <property type="term" value="C:lamellipodium"/>
    <property type="evidence" value="ECO:0007669"/>
    <property type="project" value="UniProtKB-SubCell"/>
</dbReference>
<evidence type="ECO:0000256" key="11">
    <source>
        <dbReference type="ARBA" id="ARBA00022771"/>
    </source>
</evidence>
<evidence type="ECO:0000256" key="6">
    <source>
        <dbReference type="ARBA" id="ARBA00022490"/>
    </source>
</evidence>
<keyword evidence="10" id="KW-0479">Metal-binding</keyword>
<evidence type="ECO:0000256" key="5">
    <source>
        <dbReference type="ARBA" id="ARBA00004510"/>
    </source>
</evidence>
<evidence type="ECO:0000256" key="16">
    <source>
        <dbReference type="ARBA" id="ARBA00023203"/>
    </source>
</evidence>
<evidence type="ECO:0000256" key="4">
    <source>
        <dbReference type="ARBA" id="ARBA00004466"/>
    </source>
</evidence>
<evidence type="ECO:0000256" key="17">
    <source>
        <dbReference type="ARBA" id="ARBA00023212"/>
    </source>
</evidence>
<keyword evidence="7" id="KW-0597">Phosphoprotein</keyword>
<comment type="subcellular location">
    <subcellularLocation>
        <location evidence="5">Cell projection</location>
        <location evidence="5">Lamellipodium</location>
    </subcellularLocation>
    <subcellularLocation>
        <location evidence="4">Cell projection</location>
        <location evidence="4">Ruffle</location>
    </subcellularLocation>
    <subcellularLocation>
        <location evidence="2">Cytoplasm</location>
        <location evidence="2">Cytoskeleton</location>
    </subcellularLocation>
    <subcellularLocation>
        <location evidence="3">Cytoplasmic vesicle</location>
        <location evidence="3">Autophagosome</location>
    </subcellularLocation>
    <subcellularLocation>
        <location evidence="1">Nucleus</location>
    </subcellularLocation>
</comment>
<dbReference type="Gene3D" id="3.30.160.60">
    <property type="entry name" value="Classic Zinc Finger"/>
    <property type="match status" value="1"/>
</dbReference>
<evidence type="ECO:0000313" key="28">
    <source>
        <dbReference type="Proteomes" id="UP000886700"/>
    </source>
</evidence>
<dbReference type="CDD" id="cd08321">
    <property type="entry name" value="Pyrin_ASC-like"/>
    <property type="match status" value="1"/>
</dbReference>
<keyword evidence="16" id="KW-0009">Actin-binding</keyword>
<feature type="domain" description="B box-type" evidence="26">
    <location>
        <begin position="438"/>
        <end position="480"/>
    </location>
</feature>
<evidence type="ECO:0000256" key="19">
    <source>
        <dbReference type="ARBA" id="ARBA00023273"/>
    </source>
</evidence>
<evidence type="ECO:0000256" key="24">
    <source>
        <dbReference type="SAM" id="Coils"/>
    </source>
</evidence>
<dbReference type="GeneID" id="101841648"/>
<dbReference type="GO" id="GO:0050727">
    <property type="term" value="P:regulation of inflammatory response"/>
    <property type="evidence" value="ECO:0007669"/>
    <property type="project" value="UniProtKB-ARBA"/>
</dbReference>
<dbReference type="GO" id="GO:0005776">
    <property type="term" value="C:autophagosome"/>
    <property type="evidence" value="ECO:0007669"/>
    <property type="project" value="UniProtKB-SubCell"/>
</dbReference>
<dbReference type="FunFam" id="3.30.160.60:FF:001023">
    <property type="entry name" value="MEFV, pyrin innate immunity regulator"/>
    <property type="match status" value="1"/>
</dbReference>
<comment type="subunit">
    <text evidence="21">Homotrimer. Interacts (via the B box-type zinc finger) with PSTPIP1. Interacts (via the B30.2/SPRY domain) with several components of the inflammasome complex, including CASP1 p20 and p10 subunits, CASP5, PYCARD, NLRP1, NLRP2 and NLRP3, as well as with unprocessed IL1B; this interaction may lead to autophagic degradation of these proteins. Component of the AIM2 PANoptosome complex, a multiprotein complex that drives inflammatory cell death (PANoptosis). Interacts with NFKBIA and RELA. Interacts weakly with VASP and ACTR3. Interacts with active ULK1 (phosphorylated on 'Ser-317') and BECN1 simultaneously. Also interacts with ATG16L1 (via WD repeats), and with ATG8 family members, including GABARAP, GABARAPL1 and, to a lesser extent, GABARAPL2, MAP1LC3A/LC3A and MAP1LC3C/LC3C. Interacts with TRIM21. Interacts with YWHAB, YWHAE, YWHAG, YWHAH, YWHAQ and YWHAZ; the interaction is required for the down-regulation of pyrin pro-inflammatory activity.</text>
</comment>
<dbReference type="Pfam" id="PF00643">
    <property type="entry name" value="zf-B_box"/>
    <property type="match status" value="1"/>
</dbReference>
<evidence type="ECO:0000313" key="29">
    <source>
        <dbReference type="RefSeq" id="XP_021089444.1"/>
    </source>
</evidence>
<sequence length="730" mass="81315">MAKTPGDHLLNTLEELLPYDFEKFKFKLQNTSLEKGHSRIPRGHLQMARPVKLANLLLTYYGEKYAVRLTLQILRATNQRLLAEELRKATGLEHLTEENRIGGSVQCGESNPRSVKAPDVLEGDGSGSLTPSQSDVDKGFQKKSLVKKRDQRGPESLDSQTKPWARSTTPPYKKTVINTQFPADKEGGASAQLRRNSSSAGRLQGFCNNVPGRRECKKAEAYLPSGKKRPKSLEITTYSSEGEPPNSEALLSPEKTMNGNPHPAPTPMGVNILNEGTAGALEKGSGNPEPPTAPNEETSRNTPSKTPLTADGKHTTSWKENGTWSSETPGSLGKMAGSTFYESYNPEEPLSLCEKPAQIPEDPAFLASTACKGRSQDKAACPLCHTQEGDLHGGACVQSSCSCSIAPGDPKAPGRSLPICFQCQSSLAGKSCGDQSPQSLPQCPRHMKQVQLLFCEDHREPICLICRLSQEHQGHRVRPIEEAALEYKEQIQKQLERLRELRGCVEEHRLQGDKKTENFLKETETQQQRVSCPLEKLYQFLEQQEKLFVTWLQELGQTIGKVRETYDTRVSRDIALLDELIGELEAKQDQPEWKLMQDIGVTLHRAKMVTVSEPSATPPDVKEKIHLLYQKSKFVEKSMQYFSETLRSEMETFSAANVAEWAEGLSPNTYQKWDGGNTQDYDIVLYPEVEAGAAEPQEAQGTPELHETLSQNNKRKLRSLLKWKPSFFQN</sequence>
<dbReference type="PROSITE" id="PS50824">
    <property type="entry name" value="DAPIN"/>
    <property type="match status" value="1"/>
</dbReference>
<dbReference type="GO" id="GO:0003779">
    <property type="term" value="F:actin binding"/>
    <property type="evidence" value="ECO:0007669"/>
    <property type="project" value="UniProtKB-KW"/>
</dbReference>
<name>A0A3Q0DA08_MESAU</name>
<evidence type="ECO:0000256" key="14">
    <source>
        <dbReference type="ARBA" id="ARBA00023054"/>
    </source>
</evidence>
<keyword evidence="14 24" id="KW-0175">Coiled coil</keyword>
<evidence type="ECO:0000259" key="26">
    <source>
        <dbReference type="PROSITE" id="PS50119"/>
    </source>
</evidence>
<gene>
    <name evidence="29" type="primary">Mefv</name>
</gene>
<accession>A0A3Q0DA08</accession>
<dbReference type="GO" id="GO:0005634">
    <property type="term" value="C:nucleus"/>
    <property type="evidence" value="ECO:0007669"/>
    <property type="project" value="UniProtKB-SubCell"/>
</dbReference>
<evidence type="ECO:0000256" key="1">
    <source>
        <dbReference type="ARBA" id="ARBA00004123"/>
    </source>
</evidence>
<evidence type="ECO:0000256" key="21">
    <source>
        <dbReference type="ARBA" id="ARBA00066012"/>
    </source>
</evidence>
<dbReference type="GO" id="GO:0032731">
    <property type="term" value="P:positive regulation of interleukin-1 beta production"/>
    <property type="evidence" value="ECO:0007669"/>
    <property type="project" value="UniProtKB-ARBA"/>
</dbReference>
<keyword evidence="17" id="KW-0206">Cytoskeleton</keyword>
<dbReference type="AlphaFoldDB" id="A0A3Q0DA08"/>
<evidence type="ECO:0000256" key="3">
    <source>
        <dbReference type="ARBA" id="ARBA00004419"/>
    </source>
</evidence>
<evidence type="ECO:0000259" key="27">
    <source>
        <dbReference type="PROSITE" id="PS50824"/>
    </source>
</evidence>
<dbReference type="Proteomes" id="UP000886700">
    <property type="component" value="Unplaced"/>
</dbReference>
<protein>
    <recommendedName>
        <fullName evidence="22">Pyrin</fullName>
    </recommendedName>
</protein>
<feature type="domain" description="Pyrin" evidence="27">
    <location>
        <begin position="1"/>
        <end position="92"/>
    </location>
</feature>
<keyword evidence="18" id="KW-0539">Nucleus</keyword>
<dbReference type="SUPFAM" id="SSF57845">
    <property type="entry name" value="B-box zinc-binding domain"/>
    <property type="match status" value="1"/>
</dbReference>
<organism evidence="28 29">
    <name type="scientific">Mesocricetus auratus</name>
    <name type="common">Golden hamster</name>
    <dbReference type="NCBI Taxonomy" id="10036"/>
    <lineage>
        <taxon>Eukaryota</taxon>
        <taxon>Metazoa</taxon>
        <taxon>Chordata</taxon>
        <taxon>Craniata</taxon>
        <taxon>Vertebrata</taxon>
        <taxon>Euteleostomi</taxon>
        <taxon>Mammalia</taxon>
        <taxon>Eutheria</taxon>
        <taxon>Euarchontoglires</taxon>
        <taxon>Glires</taxon>
        <taxon>Rodentia</taxon>
        <taxon>Myomorpha</taxon>
        <taxon>Muroidea</taxon>
        <taxon>Cricetidae</taxon>
        <taxon>Cricetinae</taxon>
        <taxon>Mesocricetus</taxon>
    </lineage>
</organism>
<dbReference type="GO" id="GO:0006954">
    <property type="term" value="P:inflammatory response"/>
    <property type="evidence" value="ECO:0007669"/>
    <property type="project" value="UniProtKB-KW"/>
</dbReference>
<dbReference type="OrthoDB" id="9445371at2759"/>
<dbReference type="PROSITE" id="PS50119">
    <property type="entry name" value="ZF_BBOX"/>
    <property type="match status" value="1"/>
</dbReference>
<dbReference type="FunFam" id="1.10.533.10:FF:000048">
    <property type="entry name" value="MEFV, pyrin innate immunity regulator"/>
    <property type="match status" value="1"/>
</dbReference>
<dbReference type="InterPro" id="IPR004020">
    <property type="entry name" value="DAPIN"/>
</dbReference>
<reference evidence="29" key="1">
    <citation type="submission" date="2025-08" db="UniProtKB">
        <authorList>
            <consortium name="RefSeq"/>
        </authorList>
    </citation>
    <scope>IDENTIFICATION</scope>
    <source>
        <tissue evidence="29">Liver</tissue>
    </source>
</reference>
<evidence type="ECO:0000256" key="9">
    <source>
        <dbReference type="ARBA" id="ARBA00022701"/>
    </source>
</evidence>
<evidence type="ECO:0000256" key="25">
    <source>
        <dbReference type="SAM" id="MobiDB-lite"/>
    </source>
</evidence>
<dbReference type="PANTHER" id="PTHR24103">
    <property type="entry name" value="E3 UBIQUITIN-PROTEIN LIGASE TRIM"/>
    <property type="match status" value="1"/>
</dbReference>
<keyword evidence="11 23" id="KW-0863">Zinc-finger</keyword>
<dbReference type="CTD" id="4210"/>
<dbReference type="InterPro" id="IPR050143">
    <property type="entry name" value="TRIM/RBCC"/>
</dbReference>
<feature type="region of interest" description="Disordered" evidence="25">
    <location>
        <begin position="278"/>
        <end position="331"/>
    </location>
</feature>
<keyword evidence="20" id="KW-0968">Cytoplasmic vesicle</keyword>
<keyword evidence="6" id="KW-0963">Cytoplasm</keyword>
<evidence type="ECO:0000256" key="10">
    <source>
        <dbReference type="ARBA" id="ARBA00022723"/>
    </source>
</evidence>
<keyword evidence="9" id="KW-0493">Microtubule</keyword>
<dbReference type="SMART" id="SM01289">
    <property type="entry name" value="PYRIN"/>
    <property type="match status" value="1"/>
</dbReference>
<dbReference type="Pfam" id="PF02758">
    <property type="entry name" value="PYRIN"/>
    <property type="match status" value="1"/>
</dbReference>
<evidence type="ECO:0000256" key="20">
    <source>
        <dbReference type="ARBA" id="ARBA00023329"/>
    </source>
</evidence>
<feature type="region of interest" description="Disordered" evidence="25">
    <location>
        <begin position="102"/>
        <end position="206"/>
    </location>
</feature>
<keyword evidence="12" id="KW-0862">Zinc</keyword>
<evidence type="ECO:0000256" key="15">
    <source>
        <dbReference type="ARBA" id="ARBA00023198"/>
    </source>
</evidence>
<keyword evidence="15" id="KW-0395">Inflammatory response</keyword>
<dbReference type="GO" id="GO:0045087">
    <property type="term" value="P:innate immune response"/>
    <property type="evidence" value="ECO:0007669"/>
    <property type="project" value="UniProtKB-KW"/>
</dbReference>
<keyword evidence="8" id="KW-0399">Innate immunity</keyword>
<dbReference type="SUPFAM" id="SSF47986">
    <property type="entry name" value="DEATH domain"/>
    <property type="match status" value="1"/>
</dbReference>
<feature type="region of interest" description="Disordered" evidence="25">
    <location>
        <begin position="227"/>
        <end position="265"/>
    </location>
</feature>
<feature type="compositionally biased region" description="Polar residues" evidence="25">
    <location>
        <begin position="157"/>
        <end position="181"/>
    </location>
</feature>
<evidence type="ECO:0000256" key="7">
    <source>
        <dbReference type="ARBA" id="ARBA00022553"/>
    </source>
</evidence>
<evidence type="ECO:0000256" key="8">
    <source>
        <dbReference type="ARBA" id="ARBA00022588"/>
    </source>
</evidence>
<evidence type="ECO:0000256" key="18">
    <source>
        <dbReference type="ARBA" id="ARBA00023242"/>
    </source>
</evidence>
<dbReference type="CDD" id="cd19771">
    <property type="entry name" value="Bbox2_TRIM20"/>
    <property type="match status" value="1"/>
</dbReference>
<keyword evidence="13" id="KW-0391">Immunity</keyword>
<dbReference type="STRING" id="10036.ENSMAUP00000018296"/>
<dbReference type="Gene3D" id="1.10.533.10">
    <property type="entry name" value="Death Domain, Fas"/>
    <property type="match status" value="1"/>
</dbReference>
<keyword evidence="28" id="KW-1185">Reference proteome</keyword>
<dbReference type="GO" id="GO:0005874">
    <property type="term" value="C:microtubule"/>
    <property type="evidence" value="ECO:0007669"/>
    <property type="project" value="UniProtKB-KW"/>
</dbReference>
<evidence type="ECO:0000256" key="13">
    <source>
        <dbReference type="ARBA" id="ARBA00022859"/>
    </source>
</evidence>
<feature type="coiled-coil region" evidence="24">
    <location>
        <begin position="481"/>
        <end position="508"/>
    </location>
</feature>
<dbReference type="SMART" id="SM00336">
    <property type="entry name" value="BBOX"/>
    <property type="match status" value="1"/>
</dbReference>
<evidence type="ECO:0000256" key="22">
    <source>
        <dbReference type="ARBA" id="ARBA00071077"/>
    </source>
</evidence>